<organism evidence="2 3">
    <name type="scientific">Streptomyces cinnabarinus</name>
    <dbReference type="NCBI Taxonomy" id="67287"/>
    <lineage>
        <taxon>Bacteria</taxon>
        <taxon>Bacillati</taxon>
        <taxon>Actinomycetota</taxon>
        <taxon>Actinomycetes</taxon>
        <taxon>Kitasatosporales</taxon>
        <taxon>Streptomycetaceae</taxon>
        <taxon>Streptomyces</taxon>
    </lineage>
</organism>
<feature type="chain" id="PRO_5045583610" evidence="1">
    <location>
        <begin position="30"/>
        <end position="205"/>
    </location>
</feature>
<dbReference type="RefSeq" id="WP_269656847.1">
    <property type="nucleotide sequence ID" value="NZ_CP114413.1"/>
</dbReference>
<name>A0ABY7K493_9ACTN</name>
<evidence type="ECO:0000313" key="3">
    <source>
        <dbReference type="Proteomes" id="UP001164439"/>
    </source>
</evidence>
<evidence type="ECO:0000313" key="2">
    <source>
        <dbReference type="EMBL" id="WAZ19164.1"/>
    </source>
</evidence>
<dbReference type="InterPro" id="IPR019587">
    <property type="entry name" value="Polyketide_cyclase/dehydratase"/>
</dbReference>
<dbReference type="InterPro" id="IPR023393">
    <property type="entry name" value="START-like_dom_sf"/>
</dbReference>
<accession>A0ABY7K493</accession>
<reference evidence="2" key="1">
    <citation type="submission" date="2022-12" db="EMBL/GenBank/DDBJ databases">
        <authorList>
            <person name="Ruckert C."/>
            <person name="Busche T."/>
            <person name="Kalinowski J."/>
            <person name="Wittmann C."/>
        </authorList>
    </citation>
    <scope>NUCLEOTIDE SEQUENCE</scope>
    <source>
        <strain evidence="2">DSM 40467</strain>
    </source>
</reference>
<dbReference type="Pfam" id="PF10604">
    <property type="entry name" value="Polyketide_cyc2"/>
    <property type="match status" value="1"/>
</dbReference>
<sequence length="205" mass="21997">MLNIRTATALAISLAVTGVLGAAALPASAHPGPSRPGAPTCRGEGVDPAAKIRYSTDVVIDASIETIWKLQTDVERWPAWQSPVLSAERLDPGRLREGSAFRWTTPAPATPSTPETTLEITSTVQELKRHKCLRWTGPAVGEGLRIDEGVHVWTFTKVKGGVRVRTEETWTGEQVEADVPLATEILGMGLEGWLDDLKAAAEARG</sequence>
<dbReference type="Gene3D" id="3.30.530.20">
    <property type="match status" value="1"/>
</dbReference>
<keyword evidence="3" id="KW-1185">Reference proteome</keyword>
<dbReference type="Proteomes" id="UP001164439">
    <property type="component" value="Chromosome"/>
</dbReference>
<dbReference type="EMBL" id="CP114413">
    <property type="protein sequence ID" value="WAZ19164.1"/>
    <property type="molecule type" value="Genomic_DNA"/>
</dbReference>
<evidence type="ECO:0000256" key="1">
    <source>
        <dbReference type="SAM" id="SignalP"/>
    </source>
</evidence>
<feature type="signal peptide" evidence="1">
    <location>
        <begin position="1"/>
        <end position="29"/>
    </location>
</feature>
<gene>
    <name evidence="2" type="ORF">STRCI_000198</name>
</gene>
<protein>
    <submittedName>
        <fullName evidence="2">SRPBCC family protein</fullName>
    </submittedName>
</protein>
<proteinExistence type="predicted"/>
<dbReference type="SUPFAM" id="SSF55961">
    <property type="entry name" value="Bet v1-like"/>
    <property type="match status" value="1"/>
</dbReference>
<keyword evidence="1" id="KW-0732">Signal</keyword>